<proteinExistence type="predicted"/>
<reference evidence="1" key="1">
    <citation type="submission" date="2022-01" db="EMBL/GenBank/DDBJ databases">
        <title>Pseudomonas sp. nov. isolated from Antarctic regolith.</title>
        <authorList>
            <person name="Novakova D."/>
            <person name="Sedlar K."/>
        </authorList>
    </citation>
    <scope>NUCLEOTIDE SEQUENCE</scope>
    <source>
        <strain evidence="1">P2647</strain>
    </source>
</reference>
<dbReference type="EMBL" id="JAKJXH010000008">
    <property type="protein sequence ID" value="MCF7542609.1"/>
    <property type="molecule type" value="Genomic_DNA"/>
</dbReference>
<accession>A0ABS9I5I8</accession>
<keyword evidence="2" id="KW-1185">Reference proteome</keyword>
<dbReference type="RefSeq" id="WP_237251933.1">
    <property type="nucleotide sequence ID" value="NZ_JAKJXE010000007.1"/>
</dbReference>
<name>A0ABS9I5I8_9PSED</name>
<sequence>MTTDINTVAPTEAETIAYLSSLPTRVRLAAFSSLSADQDKSDSVAEVSKDAPAIVAFADGVSAENRSAVLLGVEFAETVATSKVSVDSDPVQWLKEYALALRHAGWLTVGGSEYGEYKTSNTSLTMDSVVMELVSAIAGPNAATVLSLMNIVLDKLQNSDPVMKLFERNAKSGNKSSFRIVPCVESSTGIPVTYLISVHATYHTETGGALFWKWSVSRMSVKRLAKGVQFSKESFERNKERINGYLGGEADDFFNSLKK</sequence>
<dbReference type="Proteomes" id="UP001162905">
    <property type="component" value="Unassembled WGS sequence"/>
</dbReference>
<comment type="caution">
    <text evidence="1">The sequence shown here is derived from an EMBL/GenBank/DDBJ whole genome shotgun (WGS) entry which is preliminary data.</text>
</comment>
<evidence type="ECO:0000313" key="1">
    <source>
        <dbReference type="EMBL" id="MCF7542609.1"/>
    </source>
</evidence>
<organism evidence="1 2">
    <name type="scientific">Pseudomonas petrae</name>
    <dbReference type="NCBI Taxonomy" id="2912190"/>
    <lineage>
        <taxon>Bacteria</taxon>
        <taxon>Pseudomonadati</taxon>
        <taxon>Pseudomonadota</taxon>
        <taxon>Gammaproteobacteria</taxon>
        <taxon>Pseudomonadales</taxon>
        <taxon>Pseudomonadaceae</taxon>
        <taxon>Pseudomonas</taxon>
    </lineage>
</organism>
<protein>
    <submittedName>
        <fullName evidence="1">Uncharacterized protein</fullName>
    </submittedName>
</protein>
<evidence type="ECO:0000313" key="2">
    <source>
        <dbReference type="Proteomes" id="UP001162905"/>
    </source>
</evidence>
<gene>
    <name evidence="1" type="ORF">L4G47_10280</name>
</gene>